<dbReference type="PANTHER" id="PTHR46190:SF1">
    <property type="entry name" value="SI:CH211-201H21.5"/>
    <property type="match status" value="1"/>
</dbReference>
<evidence type="ECO:0000313" key="4">
    <source>
        <dbReference type="Proteomes" id="UP000494040"/>
    </source>
</evidence>
<organism evidence="3 4">
    <name type="scientific">Cimex lectularius</name>
    <name type="common">Bed bug</name>
    <name type="synonym">Acanthia lectularia</name>
    <dbReference type="NCBI Taxonomy" id="79782"/>
    <lineage>
        <taxon>Eukaryota</taxon>
        <taxon>Metazoa</taxon>
        <taxon>Ecdysozoa</taxon>
        <taxon>Arthropoda</taxon>
        <taxon>Hexapoda</taxon>
        <taxon>Insecta</taxon>
        <taxon>Pterygota</taxon>
        <taxon>Neoptera</taxon>
        <taxon>Paraneoptera</taxon>
        <taxon>Hemiptera</taxon>
        <taxon>Heteroptera</taxon>
        <taxon>Panheteroptera</taxon>
        <taxon>Cimicomorpha</taxon>
        <taxon>Cimicidae</taxon>
        <taxon>Cimex</taxon>
    </lineage>
</organism>
<evidence type="ECO:0000259" key="2">
    <source>
        <dbReference type="Pfam" id="PF01156"/>
    </source>
</evidence>
<dbReference type="Pfam" id="PF01156">
    <property type="entry name" value="IU_nuc_hydro"/>
    <property type="match status" value="1"/>
</dbReference>
<sequence>MSNVAKASFEKADLAVTGERPVARKLIVDNDCGVDDAWGISLILKSTVGHQLLALTCVKGNTDVENVCNNNLYLLTVLGKKEIPVYKGANRSLLHMTSEELSDDLKYFHGRNGFGDVQLPCLADKPQVQKENAVVALNRLTSENKGEITLVCLAPLTNIALAIRTYPDFVDNVKDVFIMGGNYQGVGNTTSCAEFNFHADPEAANIVLREMQNKIYLLPWETCMGAKIPFEWRERLLTDCGPVFQFLNKIELPILERLKNLGYKTYISADQLLCAILINPNIVQYAFKAYALVELAGVFTRGQVILDHMQSKPKQSEFLTVISEVDSIEYFNIINSMKNV</sequence>
<dbReference type="Proteomes" id="UP000494040">
    <property type="component" value="Unassembled WGS sequence"/>
</dbReference>
<dbReference type="OrthoDB" id="432381at2759"/>
<dbReference type="RefSeq" id="XP_014248046.1">
    <property type="nucleotide sequence ID" value="XM_014392560.1"/>
</dbReference>
<dbReference type="GeneID" id="106665817"/>
<protein>
    <recommendedName>
        <fullName evidence="2">Inosine/uridine-preferring nucleoside hydrolase domain-containing protein</fullName>
    </recommendedName>
</protein>
<evidence type="ECO:0000313" key="3">
    <source>
        <dbReference type="EnsemblMetazoa" id="XP_014248046.1"/>
    </source>
</evidence>
<proteinExistence type="inferred from homology"/>
<name>A0A8I6TG94_CIMLE</name>
<comment type="similarity">
    <text evidence="1">Belongs to the IUNH family.</text>
</comment>
<dbReference type="InterPro" id="IPR036452">
    <property type="entry name" value="Ribo_hydro-like"/>
</dbReference>
<dbReference type="InterPro" id="IPR001910">
    <property type="entry name" value="Inosine/uridine_hydrolase_dom"/>
</dbReference>
<dbReference type="EnsemblMetazoa" id="XM_014392560.1">
    <property type="protein sequence ID" value="XP_014248046.1"/>
    <property type="gene ID" value="LOC106665817"/>
</dbReference>
<dbReference type="AlphaFoldDB" id="A0A8I6TG94"/>
<dbReference type="GO" id="GO:0016799">
    <property type="term" value="F:hydrolase activity, hydrolyzing N-glycosyl compounds"/>
    <property type="evidence" value="ECO:0007669"/>
    <property type="project" value="InterPro"/>
</dbReference>
<feature type="domain" description="Inosine/uridine-preferring nucleoside hydrolase" evidence="2">
    <location>
        <begin position="26"/>
        <end position="330"/>
    </location>
</feature>
<reference evidence="3" key="1">
    <citation type="submission" date="2022-01" db="UniProtKB">
        <authorList>
            <consortium name="EnsemblMetazoa"/>
        </authorList>
    </citation>
    <scope>IDENTIFICATION</scope>
</reference>
<dbReference type="Gene3D" id="3.90.245.10">
    <property type="entry name" value="Ribonucleoside hydrolase-like"/>
    <property type="match status" value="1"/>
</dbReference>
<dbReference type="CDD" id="cd02649">
    <property type="entry name" value="nuc_hydro_CeIAG"/>
    <property type="match status" value="1"/>
</dbReference>
<keyword evidence="4" id="KW-1185">Reference proteome</keyword>
<dbReference type="PANTHER" id="PTHR46190">
    <property type="entry name" value="SI:CH211-201H21.5-RELATED"/>
    <property type="match status" value="1"/>
</dbReference>
<dbReference type="InterPro" id="IPR052775">
    <property type="entry name" value="IUN_hydrolase"/>
</dbReference>
<evidence type="ECO:0000256" key="1">
    <source>
        <dbReference type="ARBA" id="ARBA00009176"/>
    </source>
</evidence>
<accession>A0A8I6TG94</accession>
<dbReference type="OMA" id="MIVPTWG"/>
<dbReference type="SUPFAM" id="SSF53590">
    <property type="entry name" value="Nucleoside hydrolase"/>
    <property type="match status" value="1"/>
</dbReference>
<dbReference type="KEGG" id="clec:106665817"/>